<dbReference type="PANTHER" id="PTHR48084:SF1">
    <property type="entry name" value="2-OXOGLUTARATE SYNTHASE SUBUNIT KORB"/>
    <property type="match status" value="1"/>
</dbReference>
<dbReference type="Pfam" id="PF02775">
    <property type="entry name" value="TPP_enzyme_C"/>
    <property type="match status" value="1"/>
</dbReference>
<accession>X1JKN5</accession>
<organism evidence="3">
    <name type="scientific">marine sediment metagenome</name>
    <dbReference type="NCBI Taxonomy" id="412755"/>
    <lineage>
        <taxon>unclassified sequences</taxon>
        <taxon>metagenomes</taxon>
        <taxon>ecological metagenomes</taxon>
    </lineage>
</organism>
<dbReference type="PANTHER" id="PTHR48084">
    <property type="entry name" value="2-OXOGLUTARATE OXIDOREDUCTASE SUBUNIT KORB-RELATED"/>
    <property type="match status" value="1"/>
</dbReference>
<name>X1JKN5_9ZZZZ</name>
<dbReference type="AlphaFoldDB" id="X1JKN5"/>
<evidence type="ECO:0000259" key="2">
    <source>
        <dbReference type="Pfam" id="PF02775"/>
    </source>
</evidence>
<protein>
    <recommendedName>
        <fullName evidence="2">Thiamine pyrophosphate enzyme TPP-binding domain-containing protein</fullName>
    </recommendedName>
</protein>
<evidence type="ECO:0000256" key="1">
    <source>
        <dbReference type="ARBA" id="ARBA00023002"/>
    </source>
</evidence>
<dbReference type="Gene3D" id="3.40.50.970">
    <property type="match status" value="1"/>
</dbReference>
<feature type="domain" description="Thiamine pyrophosphate enzyme TPP-binding" evidence="2">
    <location>
        <begin position="1"/>
        <end position="103"/>
    </location>
</feature>
<dbReference type="EMBL" id="BARU01044854">
    <property type="protein sequence ID" value="GAH82010.1"/>
    <property type="molecule type" value="Genomic_DNA"/>
</dbReference>
<feature type="non-terminal residue" evidence="3">
    <location>
        <position position="1"/>
    </location>
</feature>
<proteinExistence type="predicted"/>
<dbReference type="InterPro" id="IPR051457">
    <property type="entry name" value="2-oxoacid:Fd_oxidoreductase"/>
</dbReference>
<evidence type="ECO:0000313" key="3">
    <source>
        <dbReference type="EMBL" id="GAH82010.1"/>
    </source>
</evidence>
<keyword evidence="1" id="KW-0560">Oxidoreductase</keyword>
<reference evidence="3" key="1">
    <citation type="journal article" date="2014" name="Front. Microbiol.">
        <title>High frequency of phylogenetically diverse reductive dehalogenase-homologous genes in deep subseafloor sedimentary metagenomes.</title>
        <authorList>
            <person name="Kawai M."/>
            <person name="Futagami T."/>
            <person name="Toyoda A."/>
            <person name="Takaki Y."/>
            <person name="Nishi S."/>
            <person name="Hori S."/>
            <person name="Arai W."/>
            <person name="Tsubouchi T."/>
            <person name="Morono Y."/>
            <person name="Uchiyama I."/>
            <person name="Ito T."/>
            <person name="Fujiyama A."/>
            <person name="Inagaki F."/>
            <person name="Takami H."/>
        </authorList>
    </citation>
    <scope>NUCLEOTIDE SEQUENCE</scope>
    <source>
        <strain evidence="3">Expedition CK06-06</strain>
    </source>
</reference>
<dbReference type="InterPro" id="IPR011766">
    <property type="entry name" value="TPP_enzyme_TPP-bd"/>
</dbReference>
<dbReference type="GO" id="GO:0016625">
    <property type="term" value="F:oxidoreductase activity, acting on the aldehyde or oxo group of donors, iron-sulfur protein as acceptor"/>
    <property type="evidence" value="ECO:0007669"/>
    <property type="project" value="UniProtKB-ARBA"/>
</dbReference>
<dbReference type="GO" id="GO:0045333">
    <property type="term" value="P:cellular respiration"/>
    <property type="evidence" value="ECO:0007669"/>
    <property type="project" value="UniProtKB-ARBA"/>
</dbReference>
<sequence>GDLIAIGGNHLIHAARRNVDMTIICVNNFNYGMTGGQLGPTTPLEARTTTSLIGNYERPFSLPYLAAASGAVYVARWTSMHVRRLEQTITEALLKRGFRFIEVISPCPTTYGRRNRQPTGLDQMRYYRESSIIRHGADTKDVDIDLNGKIIVGKFIEGRIQA</sequence>
<dbReference type="GO" id="GO:0030976">
    <property type="term" value="F:thiamine pyrophosphate binding"/>
    <property type="evidence" value="ECO:0007669"/>
    <property type="project" value="InterPro"/>
</dbReference>
<dbReference type="InterPro" id="IPR029061">
    <property type="entry name" value="THDP-binding"/>
</dbReference>
<feature type="non-terminal residue" evidence="3">
    <location>
        <position position="162"/>
    </location>
</feature>
<dbReference type="SUPFAM" id="SSF52518">
    <property type="entry name" value="Thiamin diphosphate-binding fold (THDP-binding)"/>
    <property type="match status" value="1"/>
</dbReference>
<gene>
    <name evidence="3" type="ORF">S03H2_68266</name>
</gene>
<comment type="caution">
    <text evidence="3">The sequence shown here is derived from an EMBL/GenBank/DDBJ whole genome shotgun (WGS) entry which is preliminary data.</text>
</comment>